<evidence type="ECO:0000256" key="1">
    <source>
        <dbReference type="ARBA" id="ARBA00005384"/>
    </source>
</evidence>
<evidence type="ECO:0000313" key="8">
    <source>
        <dbReference type="Proteomes" id="UP000294257"/>
    </source>
</evidence>
<keyword evidence="2" id="KW-0663">Pyridoxal phosphate</keyword>
<gene>
    <name evidence="7" type="ORF">EV193_10917</name>
</gene>
<keyword evidence="4" id="KW-0238">DNA-binding</keyword>
<dbReference type="SMART" id="SM00345">
    <property type="entry name" value="HTH_GNTR"/>
    <property type="match status" value="1"/>
</dbReference>
<name>A0A4Q7KH60_9PSEU</name>
<dbReference type="Gene3D" id="3.40.640.10">
    <property type="entry name" value="Type I PLP-dependent aspartate aminotransferase-like (Major domain)"/>
    <property type="match status" value="1"/>
</dbReference>
<dbReference type="RefSeq" id="WP_130346535.1">
    <property type="nucleotide sequence ID" value="NZ_SGWQ01000009.1"/>
</dbReference>
<keyword evidence="7" id="KW-0032">Aminotransferase</keyword>
<dbReference type="GO" id="GO:0003700">
    <property type="term" value="F:DNA-binding transcription factor activity"/>
    <property type="evidence" value="ECO:0007669"/>
    <property type="project" value="InterPro"/>
</dbReference>
<dbReference type="InterPro" id="IPR015421">
    <property type="entry name" value="PyrdxlP-dep_Trfase_major"/>
</dbReference>
<dbReference type="CDD" id="cd07377">
    <property type="entry name" value="WHTH_GntR"/>
    <property type="match status" value="1"/>
</dbReference>
<dbReference type="GO" id="GO:0008483">
    <property type="term" value="F:transaminase activity"/>
    <property type="evidence" value="ECO:0007669"/>
    <property type="project" value="UniProtKB-KW"/>
</dbReference>
<dbReference type="GO" id="GO:0030170">
    <property type="term" value="F:pyridoxal phosphate binding"/>
    <property type="evidence" value="ECO:0007669"/>
    <property type="project" value="InterPro"/>
</dbReference>
<keyword evidence="3" id="KW-0805">Transcription regulation</keyword>
<keyword evidence="8" id="KW-1185">Reference proteome</keyword>
<accession>A0A4Q7KH60</accession>
<feature type="domain" description="HTH gntR-type" evidence="6">
    <location>
        <begin position="16"/>
        <end position="84"/>
    </location>
</feature>
<dbReference type="OrthoDB" id="5415143at2"/>
<evidence type="ECO:0000256" key="5">
    <source>
        <dbReference type="ARBA" id="ARBA00023163"/>
    </source>
</evidence>
<dbReference type="GO" id="GO:0003677">
    <property type="term" value="F:DNA binding"/>
    <property type="evidence" value="ECO:0007669"/>
    <property type="project" value="UniProtKB-KW"/>
</dbReference>
<dbReference type="PANTHER" id="PTHR46577">
    <property type="entry name" value="HTH-TYPE TRANSCRIPTIONAL REGULATORY PROTEIN GABR"/>
    <property type="match status" value="1"/>
</dbReference>
<dbReference type="Pfam" id="PF00155">
    <property type="entry name" value="Aminotran_1_2"/>
    <property type="match status" value="1"/>
</dbReference>
<evidence type="ECO:0000256" key="2">
    <source>
        <dbReference type="ARBA" id="ARBA00022898"/>
    </source>
</evidence>
<evidence type="ECO:0000256" key="3">
    <source>
        <dbReference type="ARBA" id="ARBA00023015"/>
    </source>
</evidence>
<dbReference type="InterPro" id="IPR004839">
    <property type="entry name" value="Aminotransferase_I/II_large"/>
</dbReference>
<dbReference type="PROSITE" id="PS50949">
    <property type="entry name" value="HTH_GNTR"/>
    <property type="match status" value="1"/>
</dbReference>
<evidence type="ECO:0000256" key="4">
    <source>
        <dbReference type="ARBA" id="ARBA00023125"/>
    </source>
</evidence>
<dbReference type="SUPFAM" id="SSF46785">
    <property type="entry name" value="Winged helix' DNA-binding domain"/>
    <property type="match status" value="1"/>
</dbReference>
<dbReference type="Proteomes" id="UP000294257">
    <property type="component" value="Unassembled WGS sequence"/>
</dbReference>
<dbReference type="InterPro" id="IPR051446">
    <property type="entry name" value="HTH_trans_reg/aminotransferase"/>
</dbReference>
<dbReference type="PRINTS" id="PR00035">
    <property type="entry name" value="HTHGNTR"/>
</dbReference>
<dbReference type="AlphaFoldDB" id="A0A4Q7KH60"/>
<dbReference type="CDD" id="cd00609">
    <property type="entry name" value="AAT_like"/>
    <property type="match status" value="1"/>
</dbReference>
<comment type="caution">
    <text evidence="7">The sequence shown here is derived from an EMBL/GenBank/DDBJ whole genome shotgun (WGS) entry which is preliminary data.</text>
</comment>
<dbReference type="InterPro" id="IPR036390">
    <property type="entry name" value="WH_DNA-bd_sf"/>
</dbReference>
<dbReference type="InterPro" id="IPR015424">
    <property type="entry name" value="PyrdxlP-dep_Trfase"/>
</dbReference>
<sequence>MQKPVFPLTVDRGLARPISTQIADAIRAAAVTGVLRQGDRLPSTRDLAGQLGVSRTVTAAAYDQLHAEGWLTGRHGSGTYIAATCTTAKPCGREFTPTDAVASVNVIDLAPGAPCTDSIDGAAWRRAWRTAGDRSTSVRPERAGLPEYGDAVARHLLLHRGVRVGPTIGRDDRIGIVATGGTTAALAEVAATVLRPGDAVAVEEPGYQRAAETLRSAGVRVVPVQADGHGLNPESIPAEVKAVYCAPAHQHPLGCRLTAERRVTLIKRARDEGWLIIEDDYDGELRHDLTPSPVLAALAPDIVIHLGSANKIISPVLGTGWMVASVEVLDAVLAHRRALSVAPAVAGQLVLTALAETGDLARHLRRVRRDLSERRRYIVRNLKRGTVSVDGAGMGAHVVLPLPDDDAEQHVLANAKRGGILLDGLGRHHAGPPRFSGIVLGYAACTRDQLSIALPIVDSIVAQVDRR</sequence>
<dbReference type="Pfam" id="PF00392">
    <property type="entry name" value="GntR"/>
    <property type="match status" value="1"/>
</dbReference>
<dbReference type="Gene3D" id="1.10.10.10">
    <property type="entry name" value="Winged helix-like DNA-binding domain superfamily/Winged helix DNA-binding domain"/>
    <property type="match status" value="1"/>
</dbReference>
<dbReference type="SUPFAM" id="SSF53383">
    <property type="entry name" value="PLP-dependent transferases"/>
    <property type="match status" value="1"/>
</dbReference>
<comment type="similarity">
    <text evidence="1">In the C-terminal section; belongs to the class-I pyridoxal-phosphate-dependent aminotransferase family.</text>
</comment>
<reference evidence="7 8" key="1">
    <citation type="submission" date="2019-02" db="EMBL/GenBank/DDBJ databases">
        <title>Genomic Encyclopedia of Type Strains, Phase IV (KMG-IV): sequencing the most valuable type-strain genomes for metagenomic binning, comparative biology and taxonomic classification.</title>
        <authorList>
            <person name="Goeker M."/>
        </authorList>
    </citation>
    <scope>NUCLEOTIDE SEQUENCE [LARGE SCALE GENOMIC DNA]</scope>
    <source>
        <strain evidence="7 8">DSM 101727</strain>
    </source>
</reference>
<dbReference type="EMBL" id="SGWQ01000009">
    <property type="protein sequence ID" value="RZS34230.1"/>
    <property type="molecule type" value="Genomic_DNA"/>
</dbReference>
<keyword evidence="7" id="KW-0808">Transferase</keyword>
<dbReference type="InterPro" id="IPR000524">
    <property type="entry name" value="Tscrpt_reg_HTH_GntR"/>
</dbReference>
<dbReference type="InterPro" id="IPR036388">
    <property type="entry name" value="WH-like_DNA-bd_sf"/>
</dbReference>
<organism evidence="7 8">
    <name type="scientific">Herbihabitans rhizosphaerae</name>
    <dbReference type="NCBI Taxonomy" id="1872711"/>
    <lineage>
        <taxon>Bacteria</taxon>
        <taxon>Bacillati</taxon>
        <taxon>Actinomycetota</taxon>
        <taxon>Actinomycetes</taxon>
        <taxon>Pseudonocardiales</taxon>
        <taxon>Pseudonocardiaceae</taxon>
        <taxon>Herbihabitans</taxon>
    </lineage>
</organism>
<proteinExistence type="inferred from homology"/>
<evidence type="ECO:0000259" key="6">
    <source>
        <dbReference type="PROSITE" id="PS50949"/>
    </source>
</evidence>
<protein>
    <submittedName>
        <fullName evidence="7">GntR family transcriptional regulator/MocR family aminotransferase</fullName>
    </submittedName>
</protein>
<evidence type="ECO:0000313" key="7">
    <source>
        <dbReference type="EMBL" id="RZS34230.1"/>
    </source>
</evidence>
<dbReference type="PANTHER" id="PTHR46577:SF1">
    <property type="entry name" value="HTH-TYPE TRANSCRIPTIONAL REGULATORY PROTEIN GABR"/>
    <property type="match status" value="1"/>
</dbReference>
<keyword evidence="5" id="KW-0804">Transcription</keyword>